<dbReference type="OrthoDB" id="1722345at2759"/>
<keyword evidence="3" id="KW-1185">Reference proteome</keyword>
<gene>
    <name evidence="2" type="ORF">G7Y89_g10197</name>
</gene>
<dbReference type="EMBL" id="JAAMPI010000884">
    <property type="protein sequence ID" value="KAF4627956.1"/>
    <property type="molecule type" value="Genomic_DNA"/>
</dbReference>
<feature type="region of interest" description="Disordered" evidence="1">
    <location>
        <begin position="66"/>
        <end position="86"/>
    </location>
</feature>
<dbReference type="Proteomes" id="UP000566819">
    <property type="component" value="Unassembled WGS sequence"/>
</dbReference>
<protein>
    <submittedName>
        <fullName evidence="2">Uncharacterized protein</fullName>
    </submittedName>
</protein>
<organism evidence="2 3">
    <name type="scientific">Cudoniella acicularis</name>
    <dbReference type="NCBI Taxonomy" id="354080"/>
    <lineage>
        <taxon>Eukaryota</taxon>
        <taxon>Fungi</taxon>
        <taxon>Dikarya</taxon>
        <taxon>Ascomycota</taxon>
        <taxon>Pezizomycotina</taxon>
        <taxon>Leotiomycetes</taxon>
        <taxon>Helotiales</taxon>
        <taxon>Tricladiaceae</taxon>
        <taxon>Cudoniella</taxon>
    </lineage>
</organism>
<dbReference type="InterPro" id="IPR036770">
    <property type="entry name" value="Ankyrin_rpt-contain_sf"/>
</dbReference>
<feature type="compositionally biased region" description="Acidic residues" evidence="1">
    <location>
        <begin position="71"/>
        <end position="81"/>
    </location>
</feature>
<evidence type="ECO:0000313" key="2">
    <source>
        <dbReference type="EMBL" id="KAF4627956.1"/>
    </source>
</evidence>
<dbReference type="AlphaFoldDB" id="A0A8H4VZA3"/>
<dbReference type="Gene3D" id="1.25.40.20">
    <property type="entry name" value="Ankyrin repeat-containing domain"/>
    <property type="match status" value="1"/>
</dbReference>
<reference evidence="2 3" key="1">
    <citation type="submission" date="2020-03" db="EMBL/GenBank/DDBJ databases">
        <title>Draft Genome Sequence of Cudoniella acicularis.</title>
        <authorList>
            <person name="Buettner E."/>
            <person name="Kellner H."/>
        </authorList>
    </citation>
    <scope>NUCLEOTIDE SEQUENCE [LARGE SCALE GENOMIC DNA]</scope>
    <source>
        <strain evidence="2 3">DSM 108380</strain>
    </source>
</reference>
<name>A0A8H4VZA3_9HELO</name>
<comment type="caution">
    <text evidence="2">The sequence shown here is derived from an EMBL/GenBank/DDBJ whole genome shotgun (WGS) entry which is preliminary data.</text>
</comment>
<dbReference type="SUPFAM" id="SSF48403">
    <property type="entry name" value="Ankyrin repeat"/>
    <property type="match status" value="1"/>
</dbReference>
<sequence>MMINRSVTPTPRPAAAPAGDAEGVGDEIDVINVDDVEEVVLELAGREEEDVLCPVVWVEPEVCTNTGAADDAADEDDEAEEAGTNTGVVTADDEEADPVAVAAVDTSTLVVLSTIGVALAVLAAIRVADEDFSGTVTADANEVLSAMIFQSFIPSQMFEHVAKAKIRAACKTGNLEALQSIFAELFPKQGAPNWQLDIWLLDAVTNGHANVVQFLFDIGAQLSSDLELYAADIKDELVLFAVFEVLFRNGLDLAATPEIMNYAMESQPLLEYLLAKGADPNYISDLEKPPSRTAKITLLSKYLSTTALTSNVRTCYTIA</sequence>
<proteinExistence type="predicted"/>
<evidence type="ECO:0000256" key="1">
    <source>
        <dbReference type="SAM" id="MobiDB-lite"/>
    </source>
</evidence>
<evidence type="ECO:0000313" key="3">
    <source>
        <dbReference type="Proteomes" id="UP000566819"/>
    </source>
</evidence>
<accession>A0A8H4VZA3</accession>
<feature type="region of interest" description="Disordered" evidence="1">
    <location>
        <begin position="1"/>
        <end position="22"/>
    </location>
</feature>